<evidence type="ECO:0000256" key="4">
    <source>
        <dbReference type="SAM" id="MobiDB-lite"/>
    </source>
</evidence>
<feature type="region of interest" description="Disordered" evidence="4">
    <location>
        <begin position="541"/>
        <end position="561"/>
    </location>
</feature>
<dbReference type="RefSeq" id="WP_184759792.1">
    <property type="nucleotide sequence ID" value="NZ_BAABEK010000062.1"/>
</dbReference>
<evidence type="ECO:0000256" key="2">
    <source>
        <dbReference type="ARBA" id="ARBA00022525"/>
    </source>
</evidence>
<dbReference type="InterPro" id="IPR055372">
    <property type="entry name" value="CBM96"/>
</dbReference>
<keyword evidence="8" id="KW-1185">Reference proteome</keyword>
<feature type="domain" description="Carbohydrate-binding module family 96" evidence="6">
    <location>
        <begin position="30"/>
        <end position="187"/>
    </location>
</feature>
<dbReference type="Proteomes" id="UP000534286">
    <property type="component" value="Unassembled WGS sequence"/>
</dbReference>
<evidence type="ECO:0000313" key="7">
    <source>
        <dbReference type="EMBL" id="MBB4943895.1"/>
    </source>
</evidence>
<reference evidence="7 8" key="1">
    <citation type="submission" date="2020-08" db="EMBL/GenBank/DDBJ databases">
        <title>Sequencing the genomes of 1000 actinobacteria strains.</title>
        <authorList>
            <person name="Klenk H.-P."/>
        </authorList>
    </citation>
    <scope>NUCLEOTIDE SEQUENCE [LARGE SCALE GENOMIC DNA]</scope>
    <source>
        <strain evidence="7 8">DSM 43023</strain>
    </source>
</reference>
<dbReference type="InterPro" id="IPR005197">
    <property type="entry name" value="Glyco_hydro_71"/>
</dbReference>
<dbReference type="GO" id="GO:0005576">
    <property type="term" value="C:extracellular region"/>
    <property type="evidence" value="ECO:0007669"/>
    <property type="project" value="UniProtKB-SubCell"/>
</dbReference>
<name>A0A7W7S4V4_9ACTN</name>
<dbReference type="CDD" id="cd11577">
    <property type="entry name" value="GH71"/>
    <property type="match status" value="1"/>
</dbReference>
<comment type="caution">
    <text evidence="7">The sequence shown here is derived from an EMBL/GenBank/DDBJ whole genome shotgun (WGS) entry which is preliminary data.</text>
</comment>
<evidence type="ECO:0000256" key="3">
    <source>
        <dbReference type="ARBA" id="ARBA00022729"/>
    </source>
</evidence>
<feature type="chain" id="PRO_5031014226" description="Carbohydrate-binding module family 96 domain-containing protein" evidence="5">
    <location>
        <begin position="24"/>
        <end position="641"/>
    </location>
</feature>
<dbReference type="NCBIfam" id="NF033679">
    <property type="entry name" value="DNRLRE_dom"/>
    <property type="match status" value="1"/>
</dbReference>
<dbReference type="Pfam" id="PF03659">
    <property type="entry name" value="Glyco_hydro_71"/>
    <property type="match status" value="1"/>
</dbReference>
<keyword evidence="2" id="KW-0964">Secreted</keyword>
<evidence type="ECO:0000259" key="6">
    <source>
        <dbReference type="Pfam" id="PF24517"/>
    </source>
</evidence>
<evidence type="ECO:0000256" key="5">
    <source>
        <dbReference type="SAM" id="SignalP"/>
    </source>
</evidence>
<protein>
    <recommendedName>
        <fullName evidence="6">Carbohydrate-binding module family 96 domain-containing protein</fullName>
    </recommendedName>
</protein>
<accession>A0A7W7S4V4</accession>
<sequence>MALSVVTLAATTGLMAVTTPASATAPTSQTVTVEAVEDTYVSQAGPTAPHGSHAWLSANAATSDGATDTERRAYVRFTLKGLPDNASDVKLTLELQPVRTTDTVLEVRPVTGTWSESTLNWNSRPATGAVLATAKGLTSGQTVKLDVSSAFTGNGTYSFAITSPSNVQSVLHSSQATSGEGPRLTVTYVDAPPTVPAGPLPFDLPSTSTLRASSHKVFAHYFTPYPISLNNKAGADDYYTKNYLNPAGESGKHVAYGGLLRDRPFPREVLSGDWQLADMKKEVQTAAKAGLDGFTVDVLSLTSAHWDRLKILIKAAEAVDPGFKIVLMPDMTSLKVDAGTLASAMAGLAASKSVYRLGDNRLVISPFKAEQQNAAWWKSFMGIMKSSHGIDVALVPVFLNFSSNASAFAPISYGFSNWGNRSPAQQTGIESNISKAHSLNKIWMQPVSVQDERPNQGIYDEANNTENLRTTWEKSISGDAEWIQLTTWNDFSEGTQFVPSVHNGSTYLDISSYYLTWLKTGKAPAIVRDTLYLTHRSQPVAARPTSGSQTMFMNPRGGTSTPRDKVEVLSFLTKAAAVKATIGGKEQSYDAKAGVQAQLFPLAYGLNKASVGAVTVSSPWEVKSSFSVQDLQYNAVSSGRK</sequence>
<evidence type="ECO:0000313" key="8">
    <source>
        <dbReference type="Proteomes" id="UP000534286"/>
    </source>
</evidence>
<comment type="subcellular location">
    <subcellularLocation>
        <location evidence="1">Secreted</location>
    </subcellularLocation>
</comment>
<proteinExistence type="predicted"/>
<dbReference type="AlphaFoldDB" id="A0A7W7S4V4"/>
<dbReference type="EMBL" id="JACHJU010000006">
    <property type="protein sequence ID" value="MBB4943895.1"/>
    <property type="molecule type" value="Genomic_DNA"/>
</dbReference>
<dbReference type="Gene3D" id="3.20.20.80">
    <property type="entry name" value="Glycosidases"/>
    <property type="match status" value="1"/>
</dbReference>
<dbReference type="GO" id="GO:0051118">
    <property type="term" value="F:glucan endo-1,3-alpha-glucosidase activity"/>
    <property type="evidence" value="ECO:0007669"/>
    <property type="project" value="InterPro"/>
</dbReference>
<feature type="compositionally biased region" description="Polar residues" evidence="4">
    <location>
        <begin position="545"/>
        <end position="561"/>
    </location>
</feature>
<dbReference type="Pfam" id="PF24517">
    <property type="entry name" value="CBM96"/>
    <property type="match status" value="1"/>
</dbReference>
<evidence type="ECO:0000256" key="1">
    <source>
        <dbReference type="ARBA" id="ARBA00004613"/>
    </source>
</evidence>
<keyword evidence="3 5" id="KW-0732">Signal</keyword>
<feature type="signal peptide" evidence="5">
    <location>
        <begin position="1"/>
        <end position="23"/>
    </location>
</feature>
<organism evidence="7 8">
    <name type="scientific">Streptosporangium album</name>
    <dbReference type="NCBI Taxonomy" id="47479"/>
    <lineage>
        <taxon>Bacteria</taxon>
        <taxon>Bacillati</taxon>
        <taxon>Actinomycetota</taxon>
        <taxon>Actinomycetes</taxon>
        <taxon>Streptosporangiales</taxon>
        <taxon>Streptosporangiaceae</taxon>
        <taxon>Streptosporangium</taxon>
    </lineage>
</organism>
<gene>
    <name evidence="7" type="ORF">FHR32_008296</name>
</gene>